<reference evidence="2" key="1">
    <citation type="submission" date="2023-03" db="EMBL/GenBank/DDBJ databases">
        <title>Massive genome expansion in bonnet fungi (Mycena s.s.) driven by repeated elements and novel gene families across ecological guilds.</title>
        <authorList>
            <consortium name="Lawrence Berkeley National Laboratory"/>
            <person name="Harder C.B."/>
            <person name="Miyauchi S."/>
            <person name="Viragh M."/>
            <person name="Kuo A."/>
            <person name="Thoen E."/>
            <person name="Andreopoulos B."/>
            <person name="Lu D."/>
            <person name="Skrede I."/>
            <person name="Drula E."/>
            <person name="Henrissat B."/>
            <person name="Morin E."/>
            <person name="Kohler A."/>
            <person name="Barry K."/>
            <person name="LaButti K."/>
            <person name="Morin E."/>
            <person name="Salamov A."/>
            <person name="Lipzen A."/>
            <person name="Mereny Z."/>
            <person name="Hegedus B."/>
            <person name="Baldrian P."/>
            <person name="Stursova M."/>
            <person name="Weitz H."/>
            <person name="Taylor A."/>
            <person name="Grigoriev I.V."/>
            <person name="Nagy L.G."/>
            <person name="Martin F."/>
            <person name="Kauserud H."/>
        </authorList>
    </citation>
    <scope>NUCLEOTIDE SEQUENCE</scope>
    <source>
        <strain evidence="2">CBHHK002</strain>
    </source>
</reference>
<feature type="compositionally biased region" description="Low complexity" evidence="1">
    <location>
        <begin position="62"/>
        <end position="74"/>
    </location>
</feature>
<feature type="region of interest" description="Disordered" evidence="1">
    <location>
        <begin position="129"/>
        <end position="287"/>
    </location>
</feature>
<accession>A0AAD7EV02</accession>
<evidence type="ECO:0000313" key="2">
    <source>
        <dbReference type="EMBL" id="KAJ7350695.1"/>
    </source>
</evidence>
<dbReference type="AlphaFoldDB" id="A0AAD7EV02"/>
<feature type="region of interest" description="Disordered" evidence="1">
    <location>
        <begin position="1"/>
        <end position="117"/>
    </location>
</feature>
<protein>
    <submittedName>
        <fullName evidence="2">Uncharacterized protein</fullName>
    </submittedName>
</protein>
<dbReference type="Proteomes" id="UP001218218">
    <property type="component" value="Unassembled WGS sequence"/>
</dbReference>
<keyword evidence="3" id="KW-1185">Reference proteome</keyword>
<name>A0AAD7EV02_9AGAR</name>
<feature type="compositionally biased region" description="Basic residues" evidence="1">
    <location>
        <begin position="258"/>
        <end position="279"/>
    </location>
</feature>
<comment type="caution">
    <text evidence="2">The sequence shown here is derived from an EMBL/GenBank/DDBJ whole genome shotgun (WGS) entry which is preliminary data.</text>
</comment>
<evidence type="ECO:0000256" key="1">
    <source>
        <dbReference type="SAM" id="MobiDB-lite"/>
    </source>
</evidence>
<sequence length="326" mass="36237">MPNPTGSTSQKRPFQDITDRFISPRPTRKPKIPGGAFGEKVRLRVTEANSVFPSSLPPSSPPLYQSSSSRQLSSEDAVAKEIHEEPFGHEDFGSMLPSDEEGDPDAENRAPAQLSDPFGFFAVERKLKAERQMQPPPLPAALRASRYTDDKERDDGLVMPATPHKPSIGKRGLSDVSPASARFSNTPSPVKAVGGRHSDTMNTSHELLPIQPEDDDAPRRSKRARRSSSDSEPLPPLPLRRSTRGQSKAVVEKEPSKPKKQVVRKAPAKTKGKGKGKKKAAVEDNDLEDQEEARFFIKLEAERQARLEYFRKLDDYSFEKENVYVV</sequence>
<feature type="compositionally biased region" description="Basic and acidic residues" evidence="1">
    <location>
        <begin position="146"/>
        <end position="156"/>
    </location>
</feature>
<dbReference type="EMBL" id="JARIHO010000014">
    <property type="protein sequence ID" value="KAJ7350695.1"/>
    <property type="molecule type" value="Genomic_DNA"/>
</dbReference>
<feature type="compositionally biased region" description="Polar residues" evidence="1">
    <location>
        <begin position="1"/>
        <end position="12"/>
    </location>
</feature>
<feature type="compositionally biased region" description="Basic and acidic residues" evidence="1">
    <location>
        <begin position="77"/>
        <end position="92"/>
    </location>
</feature>
<evidence type="ECO:0000313" key="3">
    <source>
        <dbReference type="Proteomes" id="UP001218218"/>
    </source>
</evidence>
<proteinExistence type="predicted"/>
<gene>
    <name evidence="2" type="ORF">DFH08DRAFT_935472</name>
</gene>
<organism evidence="2 3">
    <name type="scientific">Mycena albidolilacea</name>
    <dbReference type="NCBI Taxonomy" id="1033008"/>
    <lineage>
        <taxon>Eukaryota</taxon>
        <taxon>Fungi</taxon>
        <taxon>Dikarya</taxon>
        <taxon>Basidiomycota</taxon>
        <taxon>Agaricomycotina</taxon>
        <taxon>Agaricomycetes</taxon>
        <taxon>Agaricomycetidae</taxon>
        <taxon>Agaricales</taxon>
        <taxon>Marasmiineae</taxon>
        <taxon>Mycenaceae</taxon>
        <taxon>Mycena</taxon>
    </lineage>
</organism>